<proteinExistence type="predicted"/>
<protein>
    <recommendedName>
        <fullName evidence="4">Cytochrome c domain-containing protein</fullName>
    </recommendedName>
</protein>
<accession>A0ABW5LLB2</accession>
<keyword evidence="1" id="KW-0732">Signal</keyword>
<dbReference type="Gene3D" id="1.10.760.10">
    <property type="entry name" value="Cytochrome c-like domain"/>
    <property type="match status" value="1"/>
</dbReference>
<name>A0ABW5LLB2_9FLAO</name>
<dbReference type="Proteomes" id="UP001597319">
    <property type="component" value="Unassembled WGS sequence"/>
</dbReference>
<evidence type="ECO:0008006" key="4">
    <source>
        <dbReference type="Google" id="ProtNLM"/>
    </source>
</evidence>
<organism evidence="2 3">
    <name type="scientific">Aquimarina rubra</name>
    <dbReference type="NCBI Taxonomy" id="1920033"/>
    <lineage>
        <taxon>Bacteria</taxon>
        <taxon>Pseudomonadati</taxon>
        <taxon>Bacteroidota</taxon>
        <taxon>Flavobacteriia</taxon>
        <taxon>Flavobacteriales</taxon>
        <taxon>Flavobacteriaceae</taxon>
        <taxon>Aquimarina</taxon>
    </lineage>
</organism>
<evidence type="ECO:0000313" key="2">
    <source>
        <dbReference type="EMBL" id="MFD2565638.1"/>
    </source>
</evidence>
<evidence type="ECO:0000313" key="3">
    <source>
        <dbReference type="Proteomes" id="UP001597319"/>
    </source>
</evidence>
<dbReference type="EMBL" id="JBHULE010000037">
    <property type="protein sequence ID" value="MFD2565638.1"/>
    <property type="molecule type" value="Genomic_DNA"/>
</dbReference>
<reference evidence="3" key="1">
    <citation type="journal article" date="2019" name="Int. J. Syst. Evol. Microbiol.">
        <title>The Global Catalogue of Microorganisms (GCM) 10K type strain sequencing project: providing services to taxonomists for standard genome sequencing and annotation.</title>
        <authorList>
            <consortium name="The Broad Institute Genomics Platform"/>
            <consortium name="The Broad Institute Genome Sequencing Center for Infectious Disease"/>
            <person name="Wu L."/>
            <person name="Ma J."/>
        </authorList>
    </citation>
    <scope>NUCLEOTIDE SEQUENCE [LARGE SCALE GENOMIC DNA]</scope>
    <source>
        <strain evidence="3">KCTC 52274</strain>
    </source>
</reference>
<sequence length="126" mass="13777">MKTPIRLLLFLFTMILVSCGSSDDGTTEPEVVVDPDPIPGQTSTYIGHVKTIIDANCIECHGDPLDQGAIMMLLTYDQVVDAVNNRGLFNRIATNNAFNVMPESGRLPQATIDIVEDWIADGLLEQ</sequence>
<keyword evidence="3" id="KW-1185">Reference proteome</keyword>
<comment type="caution">
    <text evidence="2">The sequence shown here is derived from an EMBL/GenBank/DDBJ whole genome shotgun (WGS) entry which is preliminary data.</text>
</comment>
<feature type="signal peptide" evidence="1">
    <location>
        <begin position="1"/>
        <end position="23"/>
    </location>
</feature>
<gene>
    <name evidence="2" type="ORF">ACFSR1_23385</name>
</gene>
<dbReference type="PROSITE" id="PS51257">
    <property type="entry name" value="PROKAR_LIPOPROTEIN"/>
    <property type="match status" value="1"/>
</dbReference>
<dbReference type="RefSeq" id="WP_378295458.1">
    <property type="nucleotide sequence ID" value="NZ_JBHULE010000037.1"/>
</dbReference>
<dbReference type="InterPro" id="IPR036909">
    <property type="entry name" value="Cyt_c-like_dom_sf"/>
</dbReference>
<feature type="chain" id="PRO_5047070036" description="Cytochrome c domain-containing protein" evidence="1">
    <location>
        <begin position="24"/>
        <end position="126"/>
    </location>
</feature>
<evidence type="ECO:0000256" key="1">
    <source>
        <dbReference type="SAM" id="SignalP"/>
    </source>
</evidence>